<organism evidence="8 9">
    <name type="scientific">Parthenolecanium corni</name>
    <dbReference type="NCBI Taxonomy" id="536013"/>
    <lineage>
        <taxon>Eukaryota</taxon>
        <taxon>Metazoa</taxon>
        <taxon>Ecdysozoa</taxon>
        <taxon>Arthropoda</taxon>
        <taxon>Hexapoda</taxon>
        <taxon>Insecta</taxon>
        <taxon>Pterygota</taxon>
        <taxon>Neoptera</taxon>
        <taxon>Paraneoptera</taxon>
        <taxon>Hemiptera</taxon>
        <taxon>Sternorrhyncha</taxon>
        <taxon>Coccoidea</taxon>
        <taxon>Coccidae</taxon>
        <taxon>Parthenolecanium</taxon>
    </lineage>
</organism>
<evidence type="ECO:0000256" key="1">
    <source>
        <dbReference type="ARBA" id="ARBA00004141"/>
    </source>
</evidence>
<dbReference type="SUPFAM" id="SSF81321">
    <property type="entry name" value="Family A G protein-coupled receptor-like"/>
    <property type="match status" value="1"/>
</dbReference>
<evidence type="ECO:0000313" key="8">
    <source>
        <dbReference type="EMBL" id="KAK7573582.1"/>
    </source>
</evidence>
<feature type="transmembrane region" description="Helical" evidence="5">
    <location>
        <begin position="314"/>
        <end position="339"/>
    </location>
</feature>
<dbReference type="InterPro" id="IPR005055">
    <property type="entry name" value="A10/PebIII"/>
</dbReference>
<dbReference type="Gene3D" id="1.10.2080.10">
    <property type="entry name" value="Insect odorant-binding protein A10/Ejaculatory bulb-specific protein 3"/>
    <property type="match status" value="1"/>
</dbReference>
<reference evidence="8 9" key="1">
    <citation type="submission" date="2024-03" db="EMBL/GenBank/DDBJ databases">
        <title>Adaptation during the transition from Ophiocordyceps entomopathogen to insect associate is accompanied by gene loss and intensified selection.</title>
        <authorList>
            <person name="Ward C.M."/>
            <person name="Onetto C.A."/>
            <person name="Borneman A.R."/>
        </authorList>
    </citation>
    <scope>NUCLEOTIDE SEQUENCE [LARGE SCALE GENOMIC DNA]</scope>
    <source>
        <strain evidence="8">AWRI1</strain>
        <tissue evidence="8">Single Adult Female</tissue>
    </source>
</reference>
<keyword evidence="6" id="KW-0732">Signal</keyword>
<dbReference type="GO" id="GO:0007166">
    <property type="term" value="P:cell surface receptor signaling pathway"/>
    <property type="evidence" value="ECO:0007669"/>
    <property type="project" value="InterPro"/>
</dbReference>
<dbReference type="PANTHER" id="PTHR47154:SF2">
    <property type="entry name" value="G-PROTEIN COUPLED RECEPTOR MTH-RELATED"/>
    <property type="match status" value="1"/>
</dbReference>
<comment type="subcellular location">
    <subcellularLocation>
        <location evidence="1">Membrane</location>
        <topology evidence="1">Multi-pass membrane protein</topology>
    </subcellularLocation>
</comment>
<dbReference type="Pfam" id="PF03392">
    <property type="entry name" value="OS-D"/>
    <property type="match status" value="1"/>
</dbReference>
<comment type="caution">
    <text evidence="8">The sequence shown here is derived from an EMBL/GenBank/DDBJ whole genome shotgun (WGS) entry which is preliminary data.</text>
</comment>
<accession>A0AAN9XXT3</accession>
<dbReference type="GO" id="GO:0008528">
    <property type="term" value="F:G protein-coupled peptide receptor activity"/>
    <property type="evidence" value="ECO:0007669"/>
    <property type="project" value="TreeGrafter"/>
</dbReference>
<dbReference type="PROSITE" id="PS50261">
    <property type="entry name" value="G_PROTEIN_RECEP_F2_4"/>
    <property type="match status" value="1"/>
</dbReference>
<evidence type="ECO:0000259" key="7">
    <source>
        <dbReference type="PROSITE" id="PS50261"/>
    </source>
</evidence>
<dbReference type="PANTHER" id="PTHR47154">
    <property type="entry name" value="G-PROTEIN COUPLED RECEPTOR MTH-RELATED"/>
    <property type="match status" value="1"/>
</dbReference>
<feature type="transmembrane region" description="Helical" evidence="5">
    <location>
        <begin position="143"/>
        <end position="171"/>
    </location>
</feature>
<dbReference type="SUPFAM" id="SSF100910">
    <property type="entry name" value="Chemosensory protein Csp2"/>
    <property type="match status" value="1"/>
</dbReference>
<feature type="transmembrane region" description="Helical" evidence="5">
    <location>
        <begin position="360"/>
        <end position="379"/>
    </location>
</feature>
<evidence type="ECO:0000256" key="2">
    <source>
        <dbReference type="ARBA" id="ARBA00022692"/>
    </source>
</evidence>
<evidence type="ECO:0000256" key="4">
    <source>
        <dbReference type="ARBA" id="ARBA00023136"/>
    </source>
</evidence>
<feature type="chain" id="PRO_5042970623" description="G-protein coupled receptors family 2 profile 2 domain-containing protein" evidence="6">
    <location>
        <begin position="19"/>
        <end position="486"/>
    </location>
</feature>
<dbReference type="InterPro" id="IPR051384">
    <property type="entry name" value="Mth_GPCR"/>
</dbReference>
<evidence type="ECO:0000256" key="6">
    <source>
        <dbReference type="SAM" id="SignalP"/>
    </source>
</evidence>
<evidence type="ECO:0000256" key="5">
    <source>
        <dbReference type="SAM" id="Phobius"/>
    </source>
</evidence>
<gene>
    <name evidence="8" type="ORF">V9T40_010773</name>
</gene>
<evidence type="ECO:0000256" key="3">
    <source>
        <dbReference type="ARBA" id="ARBA00022989"/>
    </source>
</evidence>
<keyword evidence="9" id="KW-1185">Reference proteome</keyword>
<dbReference type="Gene3D" id="1.20.1070.10">
    <property type="entry name" value="Rhodopsin 7-helix transmembrane proteins"/>
    <property type="match status" value="1"/>
</dbReference>
<dbReference type="Proteomes" id="UP001367676">
    <property type="component" value="Unassembled WGS sequence"/>
</dbReference>
<sequence>MMILSYIVLILSVIETRSDESESSIPLPEIVQFVNNICSSIDECKLPCCQLNEIYSTAKNRCSTNIDGQLSEVDWVSPFSAAHTHSCESLCPQNISNNEERLGEQLLQSSDDAEASEDLCSNFTNFCYNYSADRINEFAALDFFWGVFVPVSAMGLAITLMIFTLFLYLAVPSLRCRIQDKCFLFYLSSRIIYVSEFIVLIFYDFDEFMCVVAAFIHQFSGLASEFWLNVICFHLWRCIRSVIPPYQSSAKTISLYSLYAWGCSLLVTVMTHVADLWLPTDSNFRPGIGEETCTIKSYDDSKGSQWFYFQPKFIYFYSITIVTQIINLCAFLHIAYTISSKNKVFKNKDNGLLRRHQIKTLGILAYLKLFLVMGLIRLLDMTFLHFGQTNMAVTTGCVLNGVFVTVIFVFNKRVFQLGKNRFSRRNHLPEALKTNCAKCSEKQRAGAIKVLTYLEKNYPDLLKKILDKYDNDRKLWTAFKKSNIKA</sequence>
<keyword evidence="2 5" id="KW-0812">Transmembrane</keyword>
<feature type="transmembrane region" description="Helical" evidence="5">
    <location>
        <begin position="391"/>
        <end position="411"/>
    </location>
</feature>
<name>A0AAN9XXT3_9HEMI</name>
<dbReference type="InterPro" id="IPR017981">
    <property type="entry name" value="GPCR_2-like_7TM"/>
</dbReference>
<feature type="transmembrane region" description="Helical" evidence="5">
    <location>
        <begin position="183"/>
        <end position="203"/>
    </location>
</feature>
<feature type="transmembrane region" description="Helical" evidence="5">
    <location>
        <begin position="215"/>
        <end position="236"/>
    </location>
</feature>
<feature type="signal peptide" evidence="6">
    <location>
        <begin position="1"/>
        <end position="18"/>
    </location>
</feature>
<dbReference type="AlphaFoldDB" id="A0AAN9XXT3"/>
<feature type="domain" description="G-protein coupled receptors family 2 profile 2" evidence="7">
    <location>
        <begin position="141"/>
        <end position="412"/>
    </location>
</feature>
<dbReference type="GO" id="GO:0005886">
    <property type="term" value="C:plasma membrane"/>
    <property type="evidence" value="ECO:0007669"/>
    <property type="project" value="TreeGrafter"/>
</dbReference>
<keyword evidence="4 5" id="KW-0472">Membrane</keyword>
<proteinExistence type="predicted"/>
<feature type="transmembrane region" description="Helical" evidence="5">
    <location>
        <begin position="256"/>
        <end position="274"/>
    </location>
</feature>
<dbReference type="InterPro" id="IPR036682">
    <property type="entry name" value="OS_D_A10/PebIII_sf"/>
</dbReference>
<keyword evidence="3 5" id="KW-1133">Transmembrane helix</keyword>
<protein>
    <recommendedName>
        <fullName evidence="7">G-protein coupled receptors family 2 profile 2 domain-containing protein</fullName>
    </recommendedName>
</protein>
<dbReference type="EMBL" id="JBBCAQ010000037">
    <property type="protein sequence ID" value="KAK7573582.1"/>
    <property type="molecule type" value="Genomic_DNA"/>
</dbReference>
<evidence type="ECO:0000313" key="9">
    <source>
        <dbReference type="Proteomes" id="UP001367676"/>
    </source>
</evidence>